<evidence type="ECO:0000256" key="3">
    <source>
        <dbReference type="ARBA" id="ARBA00022679"/>
    </source>
</evidence>
<dbReference type="PANTHER" id="PTHR11986">
    <property type="entry name" value="AMINOTRANSFERASE CLASS III"/>
    <property type="match status" value="1"/>
</dbReference>
<comment type="cofactor">
    <cofactor evidence="1">
        <name>pyridoxal 5'-phosphate</name>
        <dbReference type="ChEBI" id="CHEBI:597326"/>
    </cofactor>
</comment>
<dbReference type="CDD" id="cd00610">
    <property type="entry name" value="OAT_like"/>
    <property type="match status" value="1"/>
</dbReference>
<dbReference type="InterPro" id="IPR049704">
    <property type="entry name" value="Aminotrans_3_PPA_site"/>
</dbReference>
<dbReference type="InterPro" id="IPR005814">
    <property type="entry name" value="Aminotrans_3"/>
</dbReference>
<protein>
    <submittedName>
        <fullName evidence="6">Acetylornithine aminotransferase</fullName>
        <ecNumber evidence="6">2.6.1.11</ecNumber>
    </submittedName>
</protein>
<reference evidence="6" key="1">
    <citation type="submission" date="2022-03" db="EMBL/GenBank/DDBJ databases">
        <authorList>
            <person name="Hettiarachchi G."/>
        </authorList>
    </citation>
    <scope>NUCLEOTIDE SEQUENCE</scope>
    <source>
        <strain evidence="6">LMG 32447</strain>
    </source>
</reference>
<keyword evidence="3 6" id="KW-0808">Transferase</keyword>
<dbReference type="EC" id="2.6.1.11" evidence="6"/>
<dbReference type="Proteomes" id="UP000838102">
    <property type="component" value="Unassembled WGS sequence"/>
</dbReference>
<name>A0ABM9D4E1_9LACO</name>
<dbReference type="GO" id="GO:0003992">
    <property type="term" value="F:N2-acetyl-L-ornithine:2-oxoglutarate 5-aminotransferase activity"/>
    <property type="evidence" value="ECO:0007669"/>
    <property type="project" value="UniProtKB-EC"/>
</dbReference>
<dbReference type="InterPro" id="IPR015424">
    <property type="entry name" value="PyrdxlP-dep_Trfase"/>
</dbReference>
<dbReference type="InterPro" id="IPR015421">
    <property type="entry name" value="PyrdxlP-dep_Trfase_major"/>
</dbReference>
<dbReference type="PROSITE" id="PS00600">
    <property type="entry name" value="AA_TRANSFER_CLASS_3"/>
    <property type="match status" value="1"/>
</dbReference>
<evidence type="ECO:0000256" key="5">
    <source>
        <dbReference type="RuleBase" id="RU003560"/>
    </source>
</evidence>
<gene>
    <name evidence="6" type="primary">argD_2</name>
    <name evidence="6" type="ORF">LMG032447_01048</name>
</gene>
<dbReference type="InterPro" id="IPR050103">
    <property type="entry name" value="Class-III_PLP-dep_AT"/>
</dbReference>
<sequence length="319" mass="34638">MNATMSTYQRFPIELIGGHDFHLIDQNGKSYVDLTAGIGVCNFGYSNCAIQQAATQQISQLWHISNLYQNPLAEEVAELLCPADYQAFFCNSGTEANEAALKLAFKVASDKATNHPKEIVAFNYGFHGRTIGSLSVTGYPHIQEGFDPLLPHVKMVDYNQEQALTAINENTVAVILEVIQGEGGVNVGHQQWLQAVQAQCQATQTLLIVDEVQTGMGRTGYQFAYQQFGLEPDIITVAKGLANGLPVGAMLAKKNVAKHFKIGDHGTTFGGNLVAMAAAKEVLKQLTPTFLTSVQNKGAFLMKLLQQEIAPLRLLVALV</sequence>
<comment type="caution">
    <text evidence="6">The sequence shown here is derived from an EMBL/GenBank/DDBJ whole genome shotgun (WGS) entry which is preliminary data.</text>
</comment>
<evidence type="ECO:0000256" key="2">
    <source>
        <dbReference type="ARBA" id="ARBA00022576"/>
    </source>
</evidence>
<accession>A0ABM9D4E1</accession>
<keyword evidence="4 5" id="KW-0663">Pyridoxal phosphate</keyword>
<evidence type="ECO:0000313" key="7">
    <source>
        <dbReference type="Proteomes" id="UP000838102"/>
    </source>
</evidence>
<evidence type="ECO:0000313" key="6">
    <source>
        <dbReference type="EMBL" id="CAH1855256.1"/>
    </source>
</evidence>
<proteinExistence type="inferred from homology"/>
<dbReference type="InterPro" id="IPR015422">
    <property type="entry name" value="PyrdxlP-dep_Trfase_small"/>
</dbReference>
<keyword evidence="2 6" id="KW-0032">Aminotransferase</keyword>
<organism evidence="6 7">
    <name type="scientific">Convivina praedatoris</name>
    <dbReference type="NCBI Taxonomy" id="2880963"/>
    <lineage>
        <taxon>Bacteria</taxon>
        <taxon>Bacillati</taxon>
        <taxon>Bacillota</taxon>
        <taxon>Bacilli</taxon>
        <taxon>Lactobacillales</taxon>
        <taxon>Lactobacillaceae</taxon>
        <taxon>Convivina</taxon>
    </lineage>
</organism>
<evidence type="ECO:0000256" key="4">
    <source>
        <dbReference type="ARBA" id="ARBA00022898"/>
    </source>
</evidence>
<dbReference type="EMBL" id="CAKOEU010000004">
    <property type="protein sequence ID" value="CAH1855256.1"/>
    <property type="molecule type" value="Genomic_DNA"/>
</dbReference>
<comment type="similarity">
    <text evidence="5">Belongs to the class-III pyridoxal-phosphate-dependent aminotransferase family.</text>
</comment>
<dbReference type="Gene3D" id="3.90.1150.10">
    <property type="entry name" value="Aspartate Aminotransferase, domain 1"/>
    <property type="match status" value="1"/>
</dbReference>
<dbReference type="PANTHER" id="PTHR11986:SF79">
    <property type="entry name" value="ACETYLORNITHINE AMINOTRANSFERASE, MITOCHONDRIAL"/>
    <property type="match status" value="1"/>
</dbReference>
<dbReference type="Pfam" id="PF00202">
    <property type="entry name" value="Aminotran_3"/>
    <property type="match status" value="1"/>
</dbReference>
<dbReference type="SUPFAM" id="SSF53383">
    <property type="entry name" value="PLP-dependent transferases"/>
    <property type="match status" value="1"/>
</dbReference>
<dbReference type="Gene3D" id="3.40.640.10">
    <property type="entry name" value="Type I PLP-dependent aspartate aminotransferase-like (Major domain)"/>
    <property type="match status" value="1"/>
</dbReference>
<evidence type="ECO:0000256" key="1">
    <source>
        <dbReference type="ARBA" id="ARBA00001933"/>
    </source>
</evidence>
<keyword evidence="7" id="KW-1185">Reference proteome</keyword>